<evidence type="ECO:0000256" key="7">
    <source>
        <dbReference type="ARBA" id="ARBA00022989"/>
    </source>
</evidence>
<evidence type="ECO:0000256" key="4">
    <source>
        <dbReference type="ARBA" id="ARBA00022692"/>
    </source>
</evidence>
<evidence type="ECO:0000256" key="10">
    <source>
        <dbReference type="ARBA" id="ARBA00023163"/>
    </source>
</evidence>
<evidence type="ECO:0000256" key="18">
    <source>
        <dbReference type="SAM" id="Phobius"/>
    </source>
</evidence>
<feature type="compositionally biased region" description="Polar residues" evidence="17">
    <location>
        <begin position="250"/>
        <end position="277"/>
    </location>
</feature>
<keyword evidence="12" id="KW-0968">Cytoplasmic vesicle</keyword>
<feature type="region of interest" description="Disordered" evidence="17">
    <location>
        <begin position="233"/>
        <end position="301"/>
    </location>
</feature>
<gene>
    <name evidence="19" type="ORF">MCOR_14279</name>
</gene>
<keyword evidence="7 18" id="KW-1133">Transmembrane helix</keyword>
<evidence type="ECO:0000313" key="20">
    <source>
        <dbReference type="Proteomes" id="UP000507470"/>
    </source>
</evidence>
<name>A0A6J8B3U3_MYTCO</name>
<keyword evidence="6" id="KW-0967">Endosome</keyword>
<proteinExistence type="inferred from homology"/>
<feature type="compositionally biased region" description="Low complexity" evidence="17">
    <location>
        <begin position="278"/>
        <end position="293"/>
    </location>
</feature>
<evidence type="ECO:0000256" key="16">
    <source>
        <dbReference type="ARBA" id="ARBA00046288"/>
    </source>
</evidence>
<keyword evidence="20" id="KW-1185">Reference proteome</keyword>
<evidence type="ECO:0000256" key="5">
    <source>
        <dbReference type="ARBA" id="ARBA00022729"/>
    </source>
</evidence>
<accession>A0A6J8B3U3</accession>
<evidence type="ECO:0000256" key="12">
    <source>
        <dbReference type="ARBA" id="ARBA00023329"/>
    </source>
</evidence>
<evidence type="ECO:0000256" key="14">
    <source>
        <dbReference type="ARBA" id="ARBA00035708"/>
    </source>
</evidence>
<dbReference type="Proteomes" id="UP000507470">
    <property type="component" value="Unassembled WGS sequence"/>
</dbReference>
<organism evidence="19 20">
    <name type="scientific">Mytilus coruscus</name>
    <name type="common">Sea mussel</name>
    <dbReference type="NCBI Taxonomy" id="42192"/>
    <lineage>
        <taxon>Eukaryota</taxon>
        <taxon>Metazoa</taxon>
        <taxon>Spiralia</taxon>
        <taxon>Lophotrochozoa</taxon>
        <taxon>Mollusca</taxon>
        <taxon>Bivalvia</taxon>
        <taxon>Autobranchia</taxon>
        <taxon>Pteriomorphia</taxon>
        <taxon>Mytilida</taxon>
        <taxon>Mytiloidea</taxon>
        <taxon>Mytilidae</taxon>
        <taxon>Mytilinae</taxon>
        <taxon>Mytilus</taxon>
    </lineage>
</organism>
<evidence type="ECO:0000256" key="15">
    <source>
        <dbReference type="ARBA" id="ARBA00035715"/>
    </source>
</evidence>
<evidence type="ECO:0000256" key="6">
    <source>
        <dbReference type="ARBA" id="ARBA00022753"/>
    </source>
</evidence>
<comment type="similarity">
    <text evidence="3">Belongs to the VOPP1/ECOP family.</text>
</comment>
<dbReference type="GO" id="GO:0031902">
    <property type="term" value="C:late endosome membrane"/>
    <property type="evidence" value="ECO:0007669"/>
    <property type="project" value="UniProtKB-SubCell"/>
</dbReference>
<sequence>MLNSLLELEDKNPKAYWDIINKFKYSDKDISDQSSNIPSDEWYNYFDKLLNVDCSNEQDDFPSRNFIISVVIFITKNVVQVVAETCSNGIICNSPYTCCHGNCCHDNDDDYIYGYRMSFWNLWYFWFIILFVLMSCFGGCGYYKQRQRIIRRRTGSPTRSNRRSRTIILTNTGETNPTSYAYSGPGAEPYSNVYQPPPYSEVMLHPGLYPTNKENLPPYPGDLIQNRTDADTVPINTDTVPIQPPPYTEIANQNTDLNQPTYQNTTPQAAHQNSAPLQQQTTNQQAPQETNQNVVNELREQ</sequence>
<evidence type="ECO:0000256" key="2">
    <source>
        <dbReference type="ARBA" id="ARBA00004656"/>
    </source>
</evidence>
<evidence type="ECO:0000256" key="3">
    <source>
        <dbReference type="ARBA" id="ARBA00006655"/>
    </source>
</evidence>
<dbReference type="PANTHER" id="PTHR14971">
    <property type="entry name" value="VESICULAR, OVEREXPRESSED IN CANCER, PROSURVIVAL PROTEIN 1"/>
    <property type="match status" value="1"/>
</dbReference>
<feature type="transmembrane region" description="Helical" evidence="18">
    <location>
        <begin position="123"/>
        <end position="143"/>
    </location>
</feature>
<keyword evidence="4 18" id="KW-0812">Transmembrane</keyword>
<comment type="subcellular location">
    <subcellularLocation>
        <location evidence="1">Cytoplasmic vesicle membrane</location>
    </subcellularLocation>
    <subcellularLocation>
        <location evidence="16">Endomembrane system</location>
        <topology evidence="16">Single-pass type I membrane protein</topology>
    </subcellularLocation>
    <subcellularLocation>
        <location evidence="13">Late endosome membrane</location>
        <topology evidence="13">Single-pass membrane protein</topology>
    </subcellularLocation>
    <subcellularLocation>
        <location evidence="2">Lysosome membrane</location>
    </subcellularLocation>
</comment>
<keyword evidence="10" id="KW-0804">Transcription</keyword>
<dbReference type="InterPro" id="IPR026229">
    <property type="entry name" value="VOPP1"/>
</dbReference>
<keyword evidence="11" id="KW-0458">Lysosome</keyword>
<dbReference type="OrthoDB" id="6629737at2759"/>
<evidence type="ECO:0000256" key="17">
    <source>
        <dbReference type="SAM" id="MobiDB-lite"/>
    </source>
</evidence>
<reference evidence="19 20" key="1">
    <citation type="submission" date="2020-06" db="EMBL/GenBank/DDBJ databases">
        <authorList>
            <person name="Li R."/>
            <person name="Bekaert M."/>
        </authorList>
    </citation>
    <scope>NUCLEOTIDE SEQUENCE [LARGE SCALE GENOMIC DNA]</scope>
    <source>
        <strain evidence="20">wild</strain>
    </source>
</reference>
<keyword evidence="9 18" id="KW-0472">Membrane</keyword>
<dbReference type="InterPro" id="IPR021684">
    <property type="entry name" value="WBP1-like"/>
</dbReference>
<evidence type="ECO:0000256" key="9">
    <source>
        <dbReference type="ARBA" id="ARBA00023136"/>
    </source>
</evidence>
<evidence type="ECO:0000256" key="1">
    <source>
        <dbReference type="ARBA" id="ARBA00004156"/>
    </source>
</evidence>
<evidence type="ECO:0000313" key="19">
    <source>
        <dbReference type="EMBL" id="CAC5378030.1"/>
    </source>
</evidence>
<dbReference type="PANTHER" id="PTHR14971:SF2">
    <property type="entry name" value="VESICULAR, OVEREXPRESSED IN CANCER, PROSURVIVAL PROTEIN 1"/>
    <property type="match status" value="1"/>
</dbReference>
<dbReference type="AlphaFoldDB" id="A0A6J8B3U3"/>
<keyword evidence="8" id="KW-0805">Transcription regulation</keyword>
<dbReference type="EMBL" id="CACVKT020002464">
    <property type="protein sequence ID" value="CAC5378030.1"/>
    <property type="molecule type" value="Genomic_DNA"/>
</dbReference>
<evidence type="ECO:0000256" key="11">
    <source>
        <dbReference type="ARBA" id="ARBA00023228"/>
    </source>
</evidence>
<dbReference type="Pfam" id="PF11669">
    <property type="entry name" value="WBP-1"/>
    <property type="match status" value="1"/>
</dbReference>
<keyword evidence="5" id="KW-0732">Signal</keyword>
<protein>
    <recommendedName>
        <fullName evidence="14">WW domain binding protein VOPP1</fullName>
    </recommendedName>
    <alternativeName>
        <fullName evidence="15">Vesicular, overexpressed in cancer, prosurvival protein 1</fullName>
    </alternativeName>
</protein>
<evidence type="ECO:0000256" key="8">
    <source>
        <dbReference type="ARBA" id="ARBA00023015"/>
    </source>
</evidence>
<evidence type="ECO:0000256" key="13">
    <source>
        <dbReference type="ARBA" id="ARBA00035628"/>
    </source>
</evidence>
<dbReference type="GO" id="GO:0005765">
    <property type="term" value="C:lysosomal membrane"/>
    <property type="evidence" value="ECO:0007669"/>
    <property type="project" value="UniProtKB-SubCell"/>
</dbReference>